<dbReference type="PROSITE" id="PS50887">
    <property type="entry name" value="GGDEF"/>
    <property type="match status" value="1"/>
</dbReference>
<feature type="transmembrane region" description="Helical" evidence="1">
    <location>
        <begin position="60"/>
        <end position="80"/>
    </location>
</feature>
<dbReference type="GO" id="GO:0052621">
    <property type="term" value="F:diguanylate cyclase activity"/>
    <property type="evidence" value="ECO:0007669"/>
    <property type="project" value="TreeGrafter"/>
</dbReference>
<evidence type="ECO:0000259" key="2">
    <source>
        <dbReference type="PROSITE" id="PS50887"/>
    </source>
</evidence>
<dbReference type="PANTHER" id="PTHR45138:SF6">
    <property type="entry name" value="DIGUANYLATE CYCLASE DGCN"/>
    <property type="match status" value="1"/>
</dbReference>
<comment type="caution">
    <text evidence="3">The sequence shown here is derived from an EMBL/GenBank/DDBJ whole genome shotgun (WGS) entry which is preliminary data.</text>
</comment>
<gene>
    <name evidence="3" type="ORF">OBO34_06190</name>
</gene>
<dbReference type="InterPro" id="IPR000160">
    <property type="entry name" value="GGDEF_dom"/>
</dbReference>
<dbReference type="InterPro" id="IPR043128">
    <property type="entry name" value="Rev_trsase/Diguanyl_cyclase"/>
</dbReference>
<dbReference type="GO" id="GO:0043709">
    <property type="term" value="P:cell adhesion involved in single-species biofilm formation"/>
    <property type="evidence" value="ECO:0007669"/>
    <property type="project" value="TreeGrafter"/>
</dbReference>
<protein>
    <submittedName>
        <fullName evidence="3">GGDEF domain-containing protein</fullName>
    </submittedName>
</protein>
<feature type="transmembrane region" description="Helical" evidence="1">
    <location>
        <begin position="6"/>
        <end position="25"/>
    </location>
</feature>
<name>A0A9J6QQ08_9FIRM</name>
<keyword evidence="1" id="KW-0472">Membrane</keyword>
<dbReference type="Gene3D" id="3.30.70.270">
    <property type="match status" value="1"/>
</dbReference>
<dbReference type="EMBL" id="JAOSHN010000002">
    <property type="protein sequence ID" value="MCU7377941.1"/>
    <property type="molecule type" value="Genomic_DNA"/>
</dbReference>
<dbReference type="Proteomes" id="UP001065549">
    <property type="component" value="Unassembled WGS sequence"/>
</dbReference>
<dbReference type="CDD" id="cd01949">
    <property type="entry name" value="GGDEF"/>
    <property type="match status" value="1"/>
</dbReference>
<sequence length="372" mass="43301">MDFIFSYIIALEMVIVSLCIVNTCLHKRYKAINVYLLLMVLSAIAVTISVNLIQMTGFKIESSLFILSCLILLYPAFFLYKEPYSIFLTVLSAAGVYTMLVFSMSVHIGALLPGPSPLMILAVQSFIHAICIYWIYRFLKNRSFYLPNHISCKIHGYFHWVNIFWLLLIVVLNLAFHYTENEWLPAAALLILSVNLFFSYVFLYYLLKNDKDMHYLKKAIYLDEMTGLCNRSRMFLDAAEKIKDKIPFYLFYIDLNDFKSVNDSHGHLAGDNYLCRVSGVARRIIGDQGKLYRMSGDEFICIYIGTDVMRCLTQLNEYPWDEQFHDMEFLGFSLGYSKYPDDSEELDDLIYIADSRMYQQKRHDSSQTAKEM</sequence>
<feature type="domain" description="GGDEF" evidence="2">
    <location>
        <begin position="246"/>
        <end position="372"/>
    </location>
</feature>
<organism evidence="3 4">
    <name type="scientific">Hominibacterium faecale</name>
    <dbReference type="NCBI Taxonomy" id="2839743"/>
    <lineage>
        <taxon>Bacteria</taxon>
        <taxon>Bacillati</taxon>
        <taxon>Bacillota</taxon>
        <taxon>Clostridia</taxon>
        <taxon>Peptostreptococcales</taxon>
        <taxon>Anaerovoracaceae</taxon>
        <taxon>Hominibacterium</taxon>
    </lineage>
</organism>
<feature type="transmembrane region" description="Helical" evidence="1">
    <location>
        <begin position="184"/>
        <end position="207"/>
    </location>
</feature>
<dbReference type="GO" id="GO:0005886">
    <property type="term" value="C:plasma membrane"/>
    <property type="evidence" value="ECO:0007669"/>
    <property type="project" value="TreeGrafter"/>
</dbReference>
<dbReference type="Pfam" id="PF00990">
    <property type="entry name" value="GGDEF"/>
    <property type="match status" value="1"/>
</dbReference>
<dbReference type="InterPro" id="IPR050469">
    <property type="entry name" value="Diguanylate_Cyclase"/>
</dbReference>
<dbReference type="NCBIfam" id="TIGR00254">
    <property type="entry name" value="GGDEF"/>
    <property type="match status" value="1"/>
</dbReference>
<feature type="transmembrane region" description="Helical" evidence="1">
    <location>
        <begin position="32"/>
        <end position="54"/>
    </location>
</feature>
<dbReference type="AlphaFoldDB" id="A0A9J6QQ08"/>
<dbReference type="GO" id="GO:1902201">
    <property type="term" value="P:negative regulation of bacterial-type flagellum-dependent cell motility"/>
    <property type="evidence" value="ECO:0007669"/>
    <property type="project" value="TreeGrafter"/>
</dbReference>
<reference evidence="3" key="1">
    <citation type="submission" date="2022-09" db="EMBL/GenBank/DDBJ databases">
        <title>Culturomic study of gut microbiota in children with autism spectrum disorder.</title>
        <authorList>
            <person name="Efimov B.A."/>
            <person name="Chaplin A.V."/>
            <person name="Sokolova S.R."/>
            <person name="Pikina A.P."/>
            <person name="Korzhanova M."/>
            <person name="Belova V."/>
            <person name="Korostin D."/>
        </authorList>
    </citation>
    <scope>NUCLEOTIDE SEQUENCE</scope>
    <source>
        <strain evidence="3">ASD5510</strain>
    </source>
</reference>
<dbReference type="PANTHER" id="PTHR45138">
    <property type="entry name" value="REGULATORY COMPONENTS OF SENSORY TRANSDUCTION SYSTEM"/>
    <property type="match status" value="1"/>
</dbReference>
<evidence type="ECO:0000313" key="3">
    <source>
        <dbReference type="EMBL" id="MCU7377941.1"/>
    </source>
</evidence>
<dbReference type="RefSeq" id="WP_148395215.1">
    <property type="nucleotide sequence ID" value="NZ_JAJAGH010000006.1"/>
</dbReference>
<proteinExistence type="predicted"/>
<feature type="transmembrane region" description="Helical" evidence="1">
    <location>
        <begin position="157"/>
        <end position="178"/>
    </location>
</feature>
<evidence type="ECO:0000256" key="1">
    <source>
        <dbReference type="SAM" id="Phobius"/>
    </source>
</evidence>
<dbReference type="InterPro" id="IPR029787">
    <property type="entry name" value="Nucleotide_cyclase"/>
</dbReference>
<dbReference type="SMART" id="SM00267">
    <property type="entry name" value="GGDEF"/>
    <property type="match status" value="1"/>
</dbReference>
<feature type="transmembrane region" description="Helical" evidence="1">
    <location>
        <begin position="118"/>
        <end position="136"/>
    </location>
</feature>
<evidence type="ECO:0000313" key="4">
    <source>
        <dbReference type="Proteomes" id="UP001065549"/>
    </source>
</evidence>
<keyword evidence="1" id="KW-0812">Transmembrane</keyword>
<dbReference type="SUPFAM" id="SSF55073">
    <property type="entry name" value="Nucleotide cyclase"/>
    <property type="match status" value="1"/>
</dbReference>
<keyword evidence="4" id="KW-1185">Reference proteome</keyword>
<feature type="transmembrane region" description="Helical" evidence="1">
    <location>
        <begin position="87"/>
        <end position="112"/>
    </location>
</feature>
<accession>A0A9J6QQ08</accession>
<keyword evidence="1" id="KW-1133">Transmembrane helix</keyword>